<dbReference type="SUPFAM" id="SSF48371">
    <property type="entry name" value="ARM repeat"/>
    <property type="match status" value="1"/>
</dbReference>
<name>A0A0M3I0K4_ASCLU</name>
<feature type="domain" description="Formin GTPase-binding" evidence="1">
    <location>
        <begin position="63"/>
        <end position="199"/>
    </location>
</feature>
<sequence>MFEELFEKAMCCFNKLTSNKEQANAARDASQEHSRINHVFTLDADNLDKNHVEDAFPRFVTLMTVLLQAELDLSPEKEKNLYEQPIEKKWLMLTEQSIIREKFEFGGLKSCAEFIRILNEQETNFVENEEMLTNFESLAVALRTQSNSFVQKFVKLGGVIGLRNVLNECRARAGRDYFAAALLLSFRALLNSTPTESSAWWTNPLYTKAKA</sequence>
<evidence type="ECO:0000259" key="1">
    <source>
        <dbReference type="SMART" id="SM01140"/>
    </source>
</evidence>
<dbReference type="Gene3D" id="1.25.10.10">
    <property type="entry name" value="Leucine-rich Repeat Variant"/>
    <property type="match status" value="1"/>
</dbReference>
<evidence type="ECO:0000313" key="2">
    <source>
        <dbReference type="Proteomes" id="UP000036681"/>
    </source>
</evidence>
<accession>A0A0M3I0K4</accession>
<keyword evidence="2" id="KW-1185">Reference proteome</keyword>
<dbReference type="Pfam" id="PF06371">
    <property type="entry name" value="Drf_GBD"/>
    <property type="match status" value="1"/>
</dbReference>
<dbReference type="AlphaFoldDB" id="A0A0M3I0K4"/>
<protein>
    <submittedName>
        <fullName evidence="3">Drf_GBD domain-containing protein</fullName>
    </submittedName>
</protein>
<dbReference type="GO" id="GO:0030036">
    <property type="term" value="P:actin cytoskeleton organization"/>
    <property type="evidence" value="ECO:0007669"/>
    <property type="project" value="InterPro"/>
</dbReference>
<dbReference type="Proteomes" id="UP000036681">
    <property type="component" value="Unplaced"/>
</dbReference>
<proteinExistence type="predicted"/>
<dbReference type="InterPro" id="IPR011989">
    <property type="entry name" value="ARM-like"/>
</dbReference>
<organism evidence="2 3">
    <name type="scientific">Ascaris lumbricoides</name>
    <name type="common">Giant roundworm</name>
    <dbReference type="NCBI Taxonomy" id="6252"/>
    <lineage>
        <taxon>Eukaryota</taxon>
        <taxon>Metazoa</taxon>
        <taxon>Ecdysozoa</taxon>
        <taxon>Nematoda</taxon>
        <taxon>Chromadorea</taxon>
        <taxon>Rhabditida</taxon>
        <taxon>Spirurina</taxon>
        <taxon>Ascaridomorpha</taxon>
        <taxon>Ascaridoidea</taxon>
        <taxon>Ascarididae</taxon>
        <taxon>Ascaris</taxon>
    </lineage>
</organism>
<dbReference type="GO" id="GO:0003779">
    <property type="term" value="F:actin binding"/>
    <property type="evidence" value="ECO:0007669"/>
    <property type="project" value="InterPro"/>
</dbReference>
<evidence type="ECO:0000313" key="3">
    <source>
        <dbReference type="WBParaSite" id="ALUE_0000967301-mRNA-1"/>
    </source>
</evidence>
<dbReference type="InterPro" id="IPR010473">
    <property type="entry name" value="GTPase-bd"/>
</dbReference>
<dbReference type="InterPro" id="IPR016024">
    <property type="entry name" value="ARM-type_fold"/>
</dbReference>
<reference evidence="3" key="1">
    <citation type="submission" date="2017-02" db="UniProtKB">
        <authorList>
            <consortium name="WormBaseParasite"/>
        </authorList>
    </citation>
    <scope>IDENTIFICATION</scope>
</reference>
<dbReference type="WBParaSite" id="ALUE_0000967301-mRNA-1">
    <property type="protein sequence ID" value="ALUE_0000967301-mRNA-1"/>
    <property type="gene ID" value="ALUE_0000967301"/>
</dbReference>
<dbReference type="SMART" id="SM01140">
    <property type="entry name" value="Drf_GBD"/>
    <property type="match status" value="1"/>
</dbReference>
<dbReference type="GO" id="GO:0031267">
    <property type="term" value="F:small GTPase binding"/>
    <property type="evidence" value="ECO:0007669"/>
    <property type="project" value="InterPro"/>
</dbReference>